<evidence type="ECO:0000313" key="8">
    <source>
        <dbReference type="Proteomes" id="UP001596053"/>
    </source>
</evidence>
<name>A0ABW0J1R2_9HYPH</name>
<gene>
    <name evidence="7" type="ORF">ACFPOB_24180</name>
</gene>
<keyword evidence="8" id="KW-1185">Reference proteome</keyword>
<organism evidence="7 8">
    <name type="scientific">Bosea eneae</name>
    <dbReference type="NCBI Taxonomy" id="151454"/>
    <lineage>
        <taxon>Bacteria</taxon>
        <taxon>Pseudomonadati</taxon>
        <taxon>Pseudomonadota</taxon>
        <taxon>Alphaproteobacteria</taxon>
        <taxon>Hyphomicrobiales</taxon>
        <taxon>Boseaceae</taxon>
        <taxon>Bosea</taxon>
    </lineage>
</organism>
<keyword evidence="3 6" id="KW-0663">Pyridoxal phosphate</keyword>
<comment type="cofactor">
    <cofactor evidence="1 6">
        <name>pyridoxal 5'-phosphate</name>
        <dbReference type="ChEBI" id="CHEBI:597326"/>
    </cofactor>
</comment>
<dbReference type="Proteomes" id="UP001596053">
    <property type="component" value="Unassembled WGS sequence"/>
</dbReference>
<dbReference type="Pfam" id="PF01053">
    <property type="entry name" value="Cys_Met_Meta_PP"/>
    <property type="match status" value="1"/>
</dbReference>
<evidence type="ECO:0000256" key="3">
    <source>
        <dbReference type="ARBA" id="ARBA00022898"/>
    </source>
</evidence>
<evidence type="ECO:0000256" key="5">
    <source>
        <dbReference type="ARBA" id="ARBA00047517"/>
    </source>
</evidence>
<dbReference type="SUPFAM" id="SSF53383">
    <property type="entry name" value="PLP-dependent transferases"/>
    <property type="match status" value="1"/>
</dbReference>
<dbReference type="Gene3D" id="3.40.640.10">
    <property type="entry name" value="Type I PLP-dependent aspartate aminotransferase-like (Major domain)"/>
    <property type="match status" value="1"/>
</dbReference>
<dbReference type="PIRSF" id="PIRSF001434">
    <property type="entry name" value="CGS"/>
    <property type="match status" value="1"/>
</dbReference>
<dbReference type="InterPro" id="IPR015424">
    <property type="entry name" value="PyrdxlP-dep_Trfase"/>
</dbReference>
<dbReference type="PANTHER" id="PTHR43500">
    <property type="entry name" value="CYSTATHIONINE BETA-LYASE-RELATED"/>
    <property type="match status" value="1"/>
</dbReference>
<comment type="similarity">
    <text evidence="2 6">Belongs to the trans-sulfuration enzymes family.</text>
</comment>
<reference evidence="8" key="1">
    <citation type="journal article" date="2019" name="Int. J. Syst. Evol. Microbiol.">
        <title>The Global Catalogue of Microorganisms (GCM) 10K type strain sequencing project: providing services to taxonomists for standard genome sequencing and annotation.</title>
        <authorList>
            <consortium name="The Broad Institute Genomics Platform"/>
            <consortium name="The Broad Institute Genome Sequencing Center for Infectious Disease"/>
            <person name="Wu L."/>
            <person name="Ma J."/>
        </authorList>
    </citation>
    <scope>NUCLEOTIDE SEQUENCE [LARGE SCALE GENOMIC DNA]</scope>
    <source>
        <strain evidence="8">NCAIM B.01391</strain>
    </source>
</reference>
<dbReference type="InterPro" id="IPR000277">
    <property type="entry name" value="Cys/Met-Metab_PyrdxlP-dep_enz"/>
</dbReference>
<dbReference type="EMBL" id="JBHSLW010000045">
    <property type="protein sequence ID" value="MFC5422665.1"/>
    <property type="molecule type" value="Genomic_DNA"/>
</dbReference>
<comment type="catalytic activity">
    <reaction evidence="5">
        <text>L,L-cystathionine + H2O = L-homocysteine + pyruvate + NH4(+)</text>
        <dbReference type="Rhea" id="RHEA:13965"/>
        <dbReference type="ChEBI" id="CHEBI:15361"/>
        <dbReference type="ChEBI" id="CHEBI:15377"/>
        <dbReference type="ChEBI" id="CHEBI:28938"/>
        <dbReference type="ChEBI" id="CHEBI:58161"/>
        <dbReference type="ChEBI" id="CHEBI:58199"/>
    </reaction>
</comment>
<evidence type="ECO:0000256" key="1">
    <source>
        <dbReference type="ARBA" id="ARBA00001933"/>
    </source>
</evidence>
<dbReference type="RefSeq" id="WP_377800910.1">
    <property type="nucleotide sequence ID" value="NZ_JBHSLW010000045.1"/>
</dbReference>
<sequence>MTRADDTSHIHPPLRSQEPFQTVAMPVERASTIVFRDLEAFERRAERVYDGFSYGLYGTPTSRQLEDHIAQLEGGVRALVVPSGMAALTLATMAVCQGGDRVLVPETLYGPARDMVLRFLGPLGIETTSYDPRLDAEIAPLLDTRTRLVWVESPGSATFEVQDVPAIVAAAHRAGALVAADNTWASHLLFKPLAHGVDISMQALSKHAGGHGDLLLGSLAVRDEALFRRLKDTARFLGYGVSPEDCVLCERGLMTMPVRMRHAAVTAQAVMSWLAGRDEVSRILHPSQPDHPGHPVWKRDFAGSAAVFSLVLRPELAPLQAEALHRMRLFRLGASWGGVHSLIAVSDPRKGRTSLDWLPSGPVWRLSIGLEALEDLLADLETAFASFAEATRSQPGHTSGRAAE</sequence>
<accession>A0ABW0J1R2</accession>
<comment type="caution">
    <text evidence="7">The sequence shown here is derived from an EMBL/GenBank/DDBJ whole genome shotgun (WGS) entry which is preliminary data.</text>
</comment>
<dbReference type="Gene3D" id="3.90.1150.10">
    <property type="entry name" value="Aspartate Aminotransferase, domain 1"/>
    <property type="match status" value="1"/>
</dbReference>
<proteinExistence type="inferred from homology"/>
<dbReference type="PANTHER" id="PTHR43500:SF1">
    <property type="entry name" value="CYSTATHIONINE BETA-LYASE-RELATED"/>
    <property type="match status" value="1"/>
</dbReference>
<keyword evidence="4" id="KW-0456">Lyase</keyword>
<evidence type="ECO:0000313" key="7">
    <source>
        <dbReference type="EMBL" id="MFC5422665.1"/>
    </source>
</evidence>
<dbReference type="InterPro" id="IPR015421">
    <property type="entry name" value="PyrdxlP-dep_Trfase_major"/>
</dbReference>
<dbReference type="InterPro" id="IPR015422">
    <property type="entry name" value="PyrdxlP-dep_Trfase_small"/>
</dbReference>
<protein>
    <submittedName>
        <fullName evidence="7">Trans-sulfuration enzyme family protein</fullName>
    </submittedName>
</protein>
<evidence type="ECO:0000256" key="2">
    <source>
        <dbReference type="ARBA" id="ARBA00009077"/>
    </source>
</evidence>
<evidence type="ECO:0000256" key="6">
    <source>
        <dbReference type="RuleBase" id="RU362118"/>
    </source>
</evidence>
<dbReference type="InterPro" id="IPR006233">
    <property type="entry name" value="Cys_b_lyase_bac"/>
</dbReference>
<evidence type="ECO:0000256" key="4">
    <source>
        <dbReference type="ARBA" id="ARBA00023239"/>
    </source>
</evidence>